<evidence type="ECO:0000256" key="2">
    <source>
        <dbReference type="ARBA" id="ARBA00022630"/>
    </source>
</evidence>
<dbReference type="GO" id="GO:0050660">
    <property type="term" value="F:flavin adenine dinucleotide binding"/>
    <property type="evidence" value="ECO:0007669"/>
    <property type="project" value="TreeGrafter"/>
</dbReference>
<organism evidence="6 7">
    <name type="scientific">Trinickia terrae</name>
    <dbReference type="NCBI Taxonomy" id="2571161"/>
    <lineage>
        <taxon>Bacteria</taxon>
        <taxon>Pseudomonadati</taxon>
        <taxon>Pseudomonadota</taxon>
        <taxon>Betaproteobacteria</taxon>
        <taxon>Burkholderiales</taxon>
        <taxon>Burkholderiaceae</taxon>
        <taxon>Trinickia</taxon>
    </lineage>
</organism>
<dbReference type="Pfam" id="PF07992">
    <property type="entry name" value="Pyr_redox_2"/>
    <property type="match status" value="1"/>
</dbReference>
<dbReference type="Proteomes" id="UP000305539">
    <property type="component" value="Unassembled WGS sequence"/>
</dbReference>
<gene>
    <name evidence="6" type="ORF">FAZ69_15215</name>
</gene>
<dbReference type="InterPro" id="IPR036188">
    <property type="entry name" value="FAD/NAD-bd_sf"/>
</dbReference>
<dbReference type="PRINTS" id="PR00368">
    <property type="entry name" value="FADPNR"/>
</dbReference>
<evidence type="ECO:0000259" key="5">
    <source>
        <dbReference type="Pfam" id="PF07992"/>
    </source>
</evidence>
<comment type="similarity">
    <text evidence="1">Belongs to the FAD-dependent oxidoreductase family.</text>
</comment>
<evidence type="ECO:0000256" key="3">
    <source>
        <dbReference type="ARBA" id="ARBA00022827"/>
    </source>
</evidence>
<evidence type="ECO:0000313" key="7">
    <source>
        <dbReference type="Proteomes" id="UP000305539"/>
    </source>
</evidence>
<dbReference type="RefSeq" id="WP_136895909.1">
    <property type="nucleotide sequence ID" value="NZ_SWJE01000008.1"/>
</dbReference>
<accession>A0A4U1I353</accession>
<dbReference type="InterPro" id="IPR023753">
    <property type="entry name" value="FAD/NAD-binding_dom"/>
</dbReference>
<keyword evidence="4" id="KW-0560">Oxidoreductase</keyword>
<dbReference type="EMBL" id="SWJE01000008">
    <property type="protein sequence ID" value="TKC87647.1"/>
    <property type="molecule type" value="Genomic_DNA"/>
</dbReference>
<dbReference type="PANTHER" id="PTHR43735">
    <property type="entry name" value="APOPTOSIS-INDUCING FACTOR 1"/>
    <property type="match status" value="1"/>
</dbReference>
<proteinExistence type="inferred from homology"/>
<dbReference type="PANTHER" id="PTHR43735:SF3">
    <property type="entry name" value="FERROPTOSIS SUPPRESSOR PROTEIN 1"/>
    <property type="match status" value="1"/>
</dbReference>
<dbReference type="AlphaFoldDB" id="A0A4U1I353"/>
<evidence type="ECO:0000313" key="6">
    <source>
        <dbReference type="EMBL" id="TKC87647.1"/>
    </source>
</evidence>
<keyword evidence="2" id="KW-0285">Flavoprotein</keyword>
<dbReference type="GO" id="GO:0005737">
    <property type="term" value="C:cytoplasm"/>
    <property type="evidence" value="ECO:0007669"/>
    <property type="project" value="TreeGrafter"/>
</dbReference>
<feature type="domain" description="FAD/NAD(P)-binding" evidence="5">
    <location>
        <begin position="86"/>
        <end position="283"/>
    </location>
</feature>
<reference evidence="6 7" key="1">
    <citation type="submission" date="2019-04" db="EMBL/GenBank/DDBJ databases">
        <title>Trinickia sp. 7GSK02, isolated from subtropical forest soil.</title>
        <authorList>
            <person name="Gao Z.-H."/>
            <person name="Qiu L.-H."/>
        </authorList>
    </citation>
    <scope>NUCLEOTIDE SEQUENCE [LARGE SCALE GENOMIC DNA]</scope>
    <source>
        <strain evidence="6 7">7GSK02</strain>
    </source>
</reference>
<evidence type="ECO:0000256" key="1">
    <source>
        <dbReference type="ARBA" id="ARBA00006442"/>
    </source>
</evidence>
<evidence type="ECO:0000256" key="4">
    <source>
        <dbReference type="ARBA" id="ARBA00023002"/>
    </source>
</evidence>
<dbReference type="PRINTS" id="PR00469">
    <property type="entry name" value="PNDRDTASEII"/>
</dbReference>
<keyword evidence="3" id="KW-0274">FAD</keyword>
<name>A0A4U1I353_9BURK</name>
<dbReference type="SUPFAM" id="SSF51905">
    <property type="entry name" value="FAD/NAD(P)-binding domain"/>
    <property type="match status" value="1"/>
</dbReference>
<comment type="caution">
    <text evidence="6">The sequence shown here is derived from an EMBL/GenBank/DDBJ whole genome shotgun (WGS) entry which is preliminary data.</text>
</comment>
<protein>
    <submittedName>
        <fullName evidence="6">N-acyl homoserine lactone synthase</fullName>
    </submittedName>
</protein>
<dbReference type="OrthoDB" id="9781621at2"/>
<keyword evidence="7" id="KW-1185">Reference proteome</keyword>
<sequence length="370" mass="39446">MNIASKTKRVTIVGGGYAGSALARALDGVAEVQLIEPREHFIHNVAAIRAIVDPTLLDRIALPYDRLLRRGIVRRAFAVSVSENGVELTDGSSIESDIVVVATGSRYARPFKPHEPETSAFVNDSRSAHEAVKAASRIAIIGGGPVGVELAGEIANRYPRTTITLVTALPSLLDGFSPRLSEALVKQMQDRGVVLRLSTKIRNLTDTLAPFVGSLETNGAPVEADLVFPVIGAKPVNDLLRALAGAQIDDTGRVKVDAWLRPAGASRIFALGDAAATGDPMTIVGLSRQVPWLARTIKGLFQGKRLEDAPAYAPWKTGVIIVPFSPTGGASVLPLTRKGVVFGQRTTAALKGKHLFIPRYRKEFGLNTKG</sequence>
<dbReference type="Gene3D" id="3.50.50.100">
    <property type="match status" value="1"/>
</dbReference>
<dbReference type="GO" id="GO:0004174">
    <property type="term" value="F:electron-transferring-flavoprotein dehydrogenase activity"/>
    <property type="evidence" value="ECO:0007669"/>
    <property type="project" value="TreeGrafter"/>
</dbReference>